<name>A0A6A5KM06_9PLEO</name>
<accession>A0A6A5KM06</accession>
<dbReference type="InterPro" id="IPR036282">
    <property type="entry name" value="Glutathione-S-Trfase_C_sf"/>
</dbReference>
<proteinExistence type="predicted"/>
<dbReference type="SUPFAM" id="SSF47616">
    <property type="entry name" value="GST C-terminal domain-like"/>
    <property type="match status" value="1"/>
</dbReference>
<evidence type="ECO:0000313" key="3">
    <source>
        <dbReference type="EMBL" id="KAF1837170.1"/>
    </source>
</evidence>
<dbReference type="InterPro" id="IPR054416">
    <property type="entry name" value="GST_UstS-like_C"/>
</dbReference>
<evidence type="ECO:0000259" key="2">
    <source>
        <dbReference type="Pfam" id="PF22041"/>
    </source>
</evidence>
<gene>
    <name evidence="3" type="ORF">BDW02DRAFT_519702</name>
</gene>
<dbReference type="InterPro" id="IPR036249">
    <property type="entry name" value="Thioredoxin-like_sf"/>
</dbReference>
<dbReference type="AlphaFoldDB" id="A0A6A5KM06"/>
<sequence>MADPTSAIQFFDIASGPPVRPYAPNPWKSRFALNAKSVAYQTQWIELPDVRSTRLAHAVAPVRKFPDNTDFYTLPMIYDPNTHTYVGDSLDIAVWLDEQYSDSGIRLFPEHSIGVHRAFNTHVDALFTRHVVLCFAGMPFNPATAEASKMEFCRRSGLKSYEDFIITGEARKRMLDAFEKEMEEFGKLYVFGERGPFLEGDKVSYADFVVGGWLKFLQVTLAEWDMVCGWQGGRWGRLIEALGRWADVK</sequence>
<feature type="domain" description="Glutathione S-transferase UstS-like C-terminal" evidence="2">
    <location>
        <begin position="116"/>
        <end position="245"/>
    </location>
</feature>
<organism evidence="3 4">
    <name type="scientific">Decorospora gaudefroyi</name>
    <dbReference type="NCBI Taxonomy" id="184978"/>
    <lineage>
        <taxon>Eukaryota</taxon>
        <taxon>Fungi</taxon>
        <taxon>Dikarya</taxon>
        <taxon>Ascomycota</taxon>
        <taxon>Pezizomycotina</taxon>
        <taxon>Dothideomycetes</taxon>
        <taxon>Pleosporomycetidae</taxon>
        <taxon>Pleosporales</taxon>
        <taxon>Pleosporineae</taxon>
        <taxon>Pleosporaceae</taxon>
        <taxon>Decorospora</taxon>
    </lineage>
</organism>
<dbReference type="Proteomes" id="UP000800040">
    <property type="component" value="Unassembled WGS sequence"/>
</dbReference>
<dbReference type="Pfam" id="PF22041">
    <property type="entry name" value="GST_C_7"/>
    <property type="match status" value="1"/>
</dbReference>
<evidence type="ECO:0000259" key="1">
    <source>
        <dbReference type="Pfam" id="PF13409"/>
    </source>
</evidence>
<dbReference type="SUPFAM" id="SSF52833">
    <property type="entry name" value="Thioredoxin-like"/>
    <property type="match status" value="1"/>
</dbReference>
<dbReference type="OrthoDB" id="4951845at2759"/>
<dbReference type="InterPro" id="IPR004045">
    <property type="entry name" value="Glutathione_S-Trfase_N"/>
</dbReference>
<evidence type="ECO:0000313" key="4">
    <source>
        <dbReference type="Proteomes" id="UP000800040"/>
    </source>
</evidence>
<reference evidence="3" key="1">
    <citation type="submission" date="2020-01" db="EMBL/GenBank/DDBJ databases">
        <authorList>
            <consortium name="DOE Joint Genome Institute"/>
            <person name="Haridas S."/>
            <person name="Albert R."/>
            <person name="Binder M."/>
            <person name="Bloem J."/>
            <person name="Labutti K."/>
            <person name="Salamov A."/>
            <person name="Andreopoulos B."/>
            <person name="Baker S.E."/>
            <person name="Barry K."/>
            <person name="Bills G."/>
            <person name="Bluhm B.H."/>
            <person name="Cannon C."/>
            <person name="Castanera R."/>
            <person name="Culley D.E."/>
            <person name="Daum C."/>
            <person name="Ezra D."/>
            <person name="Gonzalez J.B."/>
            <person name="Henrissat B."/>
            <person name="Kuo A."/>
            <person name="Liang C."/>
            <person name="Lipzen A."/>
            <person name="Lutzoni F."/>
            <person name="Magnuson J."/>
            <person name="Mondo S."/>
            <person name="Nolan M."/>
            <person name="Ohm R."/>
            <person name="Pangilinan J."/>
            <person name="Park H.-J."/>
            <person name="Ramirez L."/>
            <person name="Alfaro M."/>
            <person name="Sun H."/>
            <person name="Tritt A."/>
            <person name="Yoshinaga Y."/>
            <person name="Zwiers L.-H."/>
            <person name="Turgeon B.G."/>
            <person name="Goodwin S.B."/>
            <person name="Spatafora J.W."/>
            <person name="Crous P.W."/>
            <person name="Grigoriev I.V."/>
        </authorList>
    </citation>
    <scope>NUCLEOTIDE SEQUENCE</scope>
    <source>
        <strain evidence="3">P77</strain>
    </source>
</reference>
<dbReference type="EMBL" id="ML975265">
    <property type="protein sequence ID" value="KAF1837170.1"/>
    <property type="molecule type" value="Genomic_DNA"/>
</dbReference>
<dbReference type="Pfam" id="PF13409">
    <property type="entry name" value="GST_N_2"/>
    <property type="match status" value="1"/>
</dbReference>
<dbReference type="Gene3D" id="3.40.30.10">
    <property type="entry name" value="Glutaredoxin"/>
    <property type="match status" value="1"/>
</dbReference>
<feature type="domain" description="GST N-terminal" evidence="1">
    <location>
        <begin position="24"/>
        <end position="99"/>
    </location>
</feature>
<dbReference type="Gene3D" id="1.20.1050.10">
    <property type="match status" value="1"/>
</dbReference>
<keyword evidence="4" id="KW-1185">Reference proteome</keyword>
<protein>
    <submittedName>
        <fullName evidence="3">Glutathione S-transferas-like protein</fullName>
    </submittedName>
</protein>